<keyword evidence="5" id="KW-1185">Reference proteome</keyword>
<dbReference type="Pfam" id="PF12796">
    <property type="entry name" value="Ank_2"/>
    <property type="match status" value="1"/>
</dbReference>
<evidence type="ECO:0000313" key="5">
    <source>
        <dbReference type="Proteomes" id="UP000063229"/>
    </source>
</evidence>
<dbReference type="Gene3D" id="1.25.40.20">
    <property type="entry name" value="Ankyrin repeat-containing domain"/>
    <property type="match status" value="2"/>
</dbReference>
<dbReference type="InterPro" id="IPR050776">
    <property type="entry name" value="Ank_Repeat/CDKN_Inhibitor"/>
</dbReference>
<feature type="repeat" description="ANK" evidence="3">
    <location>
        <begin position="152"/>
        <end position="184"/>
    </location>
</feature>
<dbReference type="InterPro" id="IPR036770">
    <property type="entry name" value="Ankyrin_rpt-contain_sf"/>
</dbReference>
<dbReference type="InterPro" id="IPR002110">
    <property type="entry name" value="Ankyrin_rpt"/>
</dbReference>
<dbReference type="EMBL" id="CP014135">
    <property type="protein sequence ID" value="AMB86919.1"/>
    <property type="molecule type" value="Genomic_DNA"/>
</dbReference>
<name>A0A0X1T547_PSEAA</name>
<keyword evidence="2 3" id="KW-0040">ANK repeat</keyword>
<dbReference type="PROSITE" id="PS50297">
    <property type="entry name" value="ANK_REP_REGION"/>
    <property type="match status" value="2"/>
</dbReference>
<dbReference type="STRING" id="46677.AWM79_17070"/>
<feature type="repeat" description="ANK" evidence="3">
    <location>
        <begin position="87"/>
        <end position="119"/>
    </location>
</feature>
<dbReference type="SUPFAM" id="SSF48403">
    <property type="entry name" value="Ankyrin repeat"/>
    <property type="match status" value="1"/>
</dbReference>
<keyword evidence="1" id="KW-0677">Repeat</keyword>
<evidence type="ECO:0000313" key="4">
    <source>
        <dbReference type="EMBL" id="AMB86919.1"/>
    </source>
</evidence>
<gene>
    <name evidence="4" type="ORF">AWM79_17070</name>
</gene>
<dbReference type="PANTHER" id="PTHR24201">
    <property type="entry name" value="ANK_REP_REGION DOMAIN-CONTAINING PROTEIN"/>
    <property type="match status" value="1"/>
</dbReference>
<protein>
    <submittedName>
        <fullName evidence="4">Uncharacterized protein</fullName>
    </submittedName>
</protein>
<dbReference type="Proteomes" id="UP000063229">
    <property type="component" value="Chromosome"/>
</dbReference>
<evidence type="ECO:0000256" key="1">
    <source>
        <dbReference type="ARBA" id="ARBA00022737"/>
    </source>
</evidence>
<evidence type="ECO:0000256" key="3">
    <source>
        <dbReference type="PROSITE-ProRule" id="PRU00023"/>
    </source>
</evidence>
<organism evidence="4 5">
    <name type="scientific">Pseudomonas agarici</name>
    <dbReference type="NCBI Taxonomy" id="46677"/>
    <lineage>
        <taxon>Bacteria</taxon>
        <taxon>Pseudomonadati</taxon>
        <taxon>Pseudomonadota</taxon>
        <taxon>Gammaproteobacteria</taxon>
        <taxon>Pseudomonadales</taxon>
        <taxon>Pseudomonadaceae</taxon>
        <taxon>Pseudomonas</taxon>
    </lineage>
</organism>
<dbReference type="KEGG" id="pagb:AWM79_17070"/>
<proteinExistence type="predicted"/>
<accession>A0A0X1T547</accession>
<dbReference type="AlphaFoldDB" id="A0A0X1T547"/>
<reference evidence="4 5" key="1">
    <citation type="submission" date="2016-01" db="EMBL/GenBank/DDBJ databases">
        <authorList>
            <person name="McClelland M."/>
            <person name="Jain A."/>
            <person name="Saraogi P."/>
            <person name="Mendelson R."/>
            <person name="Westerman R."/>
            <person name="SanMiguel P."/>
            <person name="Csonka L."/>
        </authorList>
    </citation>
    <scope>NUCLEOTIDE SEQUENCE [LARGE SCALE GENOMIC DNA]</scope>
    <source>
        <strain evidence="4 5">NCPPB 2472</strain>
    </source>
</reference>
<dbReference type="SMART" id="SM00248">
    <property type="entry name" value="ANK"/>
    <property type="match status" value="4"/>
</dbReference>
<sequence length="212" mass="22885">MIVTRRTRYIAALLMVLLVVAGYRAMHLFFPNLWLPKTAEALQTDSQQRVNPHIYDRQWFDAARAGRTDITDALLKAGFPVNARTGSGYTALVLATYHGDLNEVNLLLTAGADPCIPDQSGNTALMGALFKGEIHVARRLLDLCPIDAANDNGQTALSFAALFGRLDMLAQLVQLGADPGHRDKKGNSAKMIVQMQGNDAAVAALEAVGARN</sequence>
<evidence type="ECO:0000256" key="2">
    <source>
        <dbReference type="ARBA" id="ARBA00023043"/>
    </source>
</evidence>
<dbReference type="PROSITE" id="PS50088">
    <property type="entry name" value="ANK_REPEAT"/>
    <property type="match status" value="2"/>
</dbReference>